<dbReference type="Pfam" id="PF05223">
    <property type="entry name" value="MecA_N"/>
    <property type="match status" value="1"/>
</dbReference>
<name>A0A3N2GPY4_9PSEU</name>
<feature type="domain" description="NTF2-like N-terminal transpeptidase" evidence="2">
    <location>
        <begin position="42"/>
        <end position="142"/>
    </location>
</feature>
<dbReference type="Pfam" id="PF00905">
    <property type="entry name" value="Transpeptidase"/>
    <property type="match status" value="1"/>
</dbReference>
<dbReference type="GeneID" id="301842424"/>
<dbReference type="EMBL" id="RKHY01000001">
    <property type="protein sequence ID" value="ROS38677.1"/>
    <property type="molecule type" value="Genomic_DNA"/>
</dbReference>
<dbReference type="InterPro" id="IPR012338">
    <property type="entry name" value="Beta-lactam/transpept-like"/>
</dbReference>
<dbReference type="GO" id="GO:0008658">
    <property type="term" value="F:penicillin binding"/>
    <property type="evidence" value="ECO:0007669"/>
    <property type="project" value="InterPro"/>
</dbReference>
<reference evidence="3 4" key="1">
    <citation type="submission" date="2018-11" db="EMBL/GenBank/DDBJ databases">
        <title>Sequencing the genomes of 1000 actinobacteria strains.</title>
        <authorList>
            <person name="Klenk H.-P."/>
        </authorList>
    </citation>
    <scope>NUCLEOTIDE SEQUENCE [LARGE SCALE GENOMIC DNA]</scope>
    <source>
        <strain evidence="3 4">DSM 44348</strain>
    </source>
</reference>
<dbReference type="GO" id="GO:0046677">
    <property type="term" value="P:response to antibiotic"/>
    <property type="evidence" value="ECO:0007669"/>
    <property type="project" value="InterPro"/>
</dbReference>
<protein>
    <submittedName>
        <fullName evidence="3">MecA-like transpeptidase family protein</fullName>
    </submittedName>
</protein>
<proteinExistence type="predicted"/>
<dbReference type="GO" id="GO:0071972">
    <property type="term" value="F:peptidoglycan L,D-transpeptidase activity"/>
    <property type="evidence" value="ECO:0007669"/>
    <property type="project" value="TreeGrafter"/>
</dbReference>
<dbReference type="InterPro" id="IPR001460">
    <property type="entry name" value="PCN-bd_Tpept"/>
</dbReference>
<gene>
    <name evidence="3" type="ORF">EDD35_0961</name>
</gene>
<dbReference type="InterPro" id="IPR007887">
    <property type="entry name" value="MecA_N"/>
</dbReference>
<sequence length="518" mass="52839">MRTKKWLLTCGVLAVIAIVTAAIVVLRGGPDSTPAGDDVAAAVGQYLRTWSDGDDRQAGALTDDPRGAGAALAASRSGLGASAVTATLQGVSGDSARVRVKWTLGQGRVWTYDNVLTVVAVDGAPRVHFTPAAIHPELGEGDRLAVRAAATGVALVDRDRKPLLRWGAGGPEAVEPSLAPLILPGLGRLLADGGTAWAVSRVDRQGREEVLHRAGQPPAAPVKTTLSSTVQQAAQAAVDGAPGPAMLVAIQASTGDILAVAQNAQVTDGNPLTGLYAPGSTFKIATVTAALERGLARADEQLPCPATVRIGQRTIPNEDLFAFPSLPLHSAFAHSCNTTFAQLASRLPADGLAEAAGRLGLNADFTIPGITTEAGKVVPATGSADQVESAIGQGSVQASPFGLALMAATVASGESVTPQLVRDRPTTVNEGYTAPPREVIAELRTMMREVVTGGTATGLRASGTVHGKTGTAQYGDGSQANGWFVGYQGDVAFSALTLATNSSKPAVALSAAFLNRLP</sequence>
<dbReference type="Gene3D" id="3.40.710.10">
    <property type="entry name" value="DD-peptidase/beta-lactamase superfamily"/>
    <property type="match status" value="1"/>
</dbReference>
<keyword evidence="4" id="KW-1185">Reference proteome</keyword>
<dbReference type="PANTHER" id="PTHR30627:SF24">
    <property type="entry name" value="PENICILLIN-BINDING PROTEIN 4B"/>
    <property type="match status" value="1"/>
</dbReference>
<evidence type="ECO:0000259" key="1">
    <source>
        <dbReference type="Pfam" id="PF00905"/>
    </source>
</evidence>
<dbReference type="Proteomes" id="UP000274843">
    <property type="component" value="Unassembled WGS sequence"/>
</dbReference>
<dbReference type="GO" id="GO:0071555">
    <property type="term" value="P:cell wall organization"/>
    <property type="evidence" value="ECO:0007669"/>
    <property type="project" value="TreeGrafter"/>
</dbReference>
<evidence type="ECO:0000313" key="3">
    <source>
        <dbReference type="EMBL" id="ROS38677.1"/>
    </source>
</evidence>
<dbReference type="InterPro" id="IPR050515">
    <property type="entry name" value="Beta-lactam/transpept"/>
</dbReference>
<organism evidence="3 4">
    <name type="scientific">Amycolatopsis thermoflava</name>
    <dbReference type="NCBI Taxonomy" id="84480"/>
    <lineage>
        <taxon>Bacteria</taxon>
        <taxon>Bacillati</taxon>
        <taxon>Actinomycetota</taxon>
        <taxon>Actinomycetes</taxon>
        <taxon>Pseudonocardiales</taxon>
        <taxon>Pseudonocardiaceae</taxon>
        <taxon>Amycolatopsis</taxon>
        <taxon>Amycolatopsis methanolica group</taxon>
    </lineage>
</organism>
<comment type="caution">
    <text evidence="3">The sequence shown here is derived from an EMBL/GenBank/DDBJ whole genome shotgun (WGS) entry which is preliminary data.</text>
</comment>
<dbReference type="RefSeq" id="WP_123682988.1">
    <property type="nucleotide sequence ID" value="NZ_RKHY01000001.1"/>
</dbReference>
<evidence type="ECO:0000259" key="2">
    <source>
        <dbReference type="Pfam" id="PF05223"/>
    </source>
</evidence>
<feature type="domain" description="Penicillin-binding protein transpeptidase" evidence="1">
    <location>
        <begin position="246"/>
        <end position="489"/>
    </location>
</feature>
<evidence type="ECO:0000313" key="4">
    <source>
        <dbReference type="Proteomes" id="UP000274843"/>
    </source>
</evidence>
<dbReference type="GO" id="GO:0005886">
    <property type="term" value="C:plasma membrane"/>
    <property type="evidence" value="ECO:0007669"/>
    <property type="project" value="TreeGrafter"/>
</dbReference>
<dbReference type="SUPFAM" id="SSF56601">
    <property type="entry name" value="beta-lactamase/transpeptidase-like"/>
    <property type="match status" value="1"/>
</dbReference>
<dbReference type="AlphaFoldDB" id="A0A3N2GPY4"/>
<accession>A0A3N2GPY4</accession>
<dbReference type="PANTHER" id="PTHR30627">
    <property type="entry name" value="PEPTIDOGLYCAN D,D-TRANSPEPTIDASE"/>
    <property type="match status" value="1"/>
</dbReference>